<dbReference type="EMBL" id="JACXIZ010000023">
    <property type="protein sequence ID" value="MBD2846418.1"/>
    <property type="molecule type" value="Genomic_DNA"/>
</dbReference>
<comment type="caution">
    <text evidence="3">The sequence shown here is derived from an EMBL/GenBank/DDBJ whole genome shotgun (WGS) entry which is preliminary data.</text>
</comment>
<feature type="domain" description="Regulatory protein YycH-like" evidence="2">
    <location>
        <begin position="80"/>
        <end position="220"/>
    </location>
</feature>
<reference evidence="3" key="1">
    <citation type="submission" date="2020-09" db="EMBL/GenBank/DDBJ databases">
        <title>A novel bacterium of genus Paenibacillus, isolated from South China Sea.</title>
        <authorList>
            <person name="Huang H."/>
            <person name="Mo K."/>
            <person name="Hu Y."/>
        </authorList>
    </citation>
    <scope>NUCLEOTIDE SEQUENCE</scope>
    <source>
        <strain evidence="3">IB182496</strain>
    </source>
</reference>
<keyword evidence="4" id="KW-1185">Reference proteome</keyword>
<dbReference type="Gene3D" id="2.40.128.690">
    <property type="entry name" value="YycH protein, domain 3-like"/>
    <property type="match status" value="1"/>
</dbReference>
<evidence type="ECO:0000259" key="2">
    <source>
        <dbReference type="Pfam" id="PF09648"/>
    </source>
</evidence>
<evidence type="ECO:0000256" key="1">
    <source>
        <dbReference type="SAM" id="MobiDB-lite"/>
    </source>
</evidence>
<organism evidence="3 4">
    <name type="scientific">Paenibacillus sabuli</name>
    <dbReference type="NCBI Taxonomy" id="2772509"/>
    <lineage>
        <taxon>Bacteria</taxon>
        <taxon>Bacillati</taxon>
        <taxon>Bacillota</taxon>
        <taxon>Bacilli</taxon>
        <taxon>Bacillales</taxon>
        <taxon>Paenibacillaceae</taxon>
        <taxon>Paenibacillus</taxon>
    </lineage>
</organism>
<dbReference type="GO" id="GO:0016020">
    <property type="term" value="C:membrane"/>
    <property type="evidence" value="ECO:0007669"/>
    <property type="project" value="InterPro"/>
</dbReference>
<evidence type="ECO:0000313" key="4">
    <source>
        <dbReference type="Proteomes" id="UP000621560"/>
    </source>
</evidence>
<dbReference type="Pfam" id="PF09648">
    <property type="entry name" value="YycI"/>
    <property type="match status" value="1"/>
</dbReference>
<dbReference type="Proteomes" id="UP000621560">
    <property type="component" value="Unassembled WGS sequence"/>
</dbReference>
<protein>
    <submittedName>
        <fullName evidence="3">Two-component system regulatory protein YycI</fullName>
    </submittedName>
</protein>
<evidence type="ECO:0000313" key="3">
    <source>
        <dbReference type="EMBL" id="MBD2846418.1"/>
    </source>
</evidence>
<accession>A0A927BTC1</accession>
<proteinExistence type="predicted"/>
<dbReference type="AlphaFoldDB" id="A0A927BTC1"/>
<dbReference type="InterPro" id="IPR018604">
    <property type="entry name" value="YycI-like"/>
</dbReference>
<name>A0A927BTC1_9BACL</name>
<dbReference type="RefSeq" id="WP_190918830.1">
    <property type="nucleotide sequence ID" value="NZ_JACXIZ010000023.1"/>
</dbReference>
<feature type="compositionally biased region" description="Polar residues" evidence="1">
    <location>
        <begin position="234"/>
        <end position="245"/>
    </location>
</feature>
<sequence>MDWSRAKSVLIISFLVLNIVLGYQLWTDLRDRLDTGGELSQQTLELMQQKDILLLGNVPDKAPELSNLEYRFTTTPGEPERVELETPVESRIIFSEDELRDGLGDIIPELDHYAYDPEISTTDVFVLYWMADGLPMFDVELRLYIQDQQIIAYSQDRVEQVQPDGAMPQQVLSASEALQLLIENTLQPGTVIQEIRLGYHGQMFDSEDQYSAPSWRVLLQDEPLPYYVHGVSAEVSTETEPTSGDTEQDPMGEGRQ</sequence>
<feature type="region of interest" description="Disordered" evidence="1">
    <location>
        <begin position="233"/>
        <end position="256"/>
    </location>
</feature>
<gene>
    <name evidence="3" type="ORF">IDH44_14550</name>
</gene>